<gene>
    <name evidence="1" type="ORF">ACK3FC_09665</name>
</gene>
<comment type="caution">
    <text evidence="1">The sequence shown here is derived from an EMBL/GenBank/DDBJ whole genome shotgun (WGS) entry which is preliminary data.</text>
</comment>
<evidence type="ECO:0000313" key="2">
    <source>
        <dbReference type="Proteomes" id="UP001635788"/>
    </source>
</evidence>
<dbReference type="RefSeq" id="WP_409554860.1">
    <property type="nucleotide sequence ID" value="NZ_JBKAMQ010000002.1"/>
</dbReference>
<keyword evidence="2" id="KW-1185">Reference proteome</keyword>
<protein>
    <submittedName>
        <fullName evidence="1">Uncharacterized protein</fullName>
    </submittedName>
</protein>
<reference evidence="1 2" key="1">
    <citation type="submission" date="2024-12" db="EMBL/GenBank/DDBJ databases">
        <authorList>
            <person name="Alaofin S."/>
            <person name="Velasco D."/>
            <person name="Li D."/>
            <person name="Baldwin T."/>
            <person name="Liu Z."/>
            <person name="Schachterle J.K."/>
        </authorList>
    </citation>
    <scope>NUCLEOTIDE SEQUENCE [LARGE SCALE GENOMIC DNA]</scope>
    <source>
        <strain evidence="1 2">B1</strain>
    </source>
</reference>
<accession>A0ABW9KX90</accession>
<dbReference type="Proteomes" id="UP001635788">
    <property type="component" value="Unassembled WGS sequence"/>
</dbReference>
<sequence>MSPDLLPSIPEVRRITQSLAMLDAILSPEWDCRYYSFNSSWGPGEEMASMRNGSGDDWFLLLDSAGAALKGFAHKLADDWSLPQNIQSQVPKDFSSFLGEPAFSMQHATFCYWRKANDPSWSKVSGALTDDGSEDMLALLVSGPSGYKEWAEDHFEISAALDAVVAMFSHQPLSDSVILVLNPEANLDFTYSQALQIGYPRGAA</sequence>
<proteinExistence type="predicted"/>
<dbReference type="EMBL" id="JBKAMQ010000002">
    <property type="protein sequence ID" value="MFN6507481.1"/>
    <property type="molecule type" value="Genomic_DNA"/>
</dbReference>
<evidence type="ECO:0000313" key="1">
    <source>
        <dbReference type="EMBL" id="MFN6507481.1"/>
    </source>
</evidence>
<organism evidence="1 2">
    <name type="scientific">Xanthomonas translucens pv. translucens</name>
    <dbReference type="NCBI Taxonomy" id="134875"/>
    <lineage>
        <taxon>Bacteria</taxon>
        <taxon>Pseudomonadati</taxon>
        <taxon>Pseudomonadota</taxon>
        <taxon>Gammaproteobacteria</taxon>
        <taxon>Lysobacterales</taxon>
        <taxon>Lysobacteraceae</taxon>
        <taxon>Xanthomonas</taxon>
        <taxon>Xanthomonas translucens group</taxon>
    </lineage>
</organism>
<name>A0ABW9KX90_XANCT</name>